<feature type="domain" description="PAS" evidence="2">
    <location>
        <begin position="149"/>
        <end position="186"/>
    </location>
</feature>
<sequence>MPDHFHRTLIEHLDSGLVVTRGRAVLYANPAMGVMMGMDTVRLAGRDLAALFVEPDQPAVRDLLWLAGRSGTSPPDQADHARPLVHRLRPAGGDAPVSVVLGITPLRAADDPWCVDPASGAGDDDAPMLQVTVQDASREADMERALLESERRYRELFENALEGIYQTTPGGRYLNVNPALARIYGYANPQELIEACRDISNQVYVEAGMRERFTTIMDRDGVVENFEAQVRRKDARVIWITENARCVRDETGATLFYEGTVEEITERKRSDENLRLMAKVVNSVHEGIIIVDRNLLVWGANEAYQRMTDCEAAELLNHPARLTAVELHDPGFEDSVLARVEENGHWRGEVWGPRRSGVPFPMEMSVTAVRDRHGTLTHFVAACIDITKRKRDEEHIRFQANYDMLTHLPNRYLIMDRLEQALLKARRDGTRVCVLFLDLDRFKHINDSFGHAAGDELLKLVARRLRQVVRMSDTVGRLGGDEFVIVLTDVADGPIGDQVADKVVQAMSEPFQILDTELFCLPSIGITYFPDQADTVEELLRNADVAMYHAKHSGDSRHLKFADGMAQRSITMMNMENDLRHALNRDELELHYQPKVGFDGRTVVGAEALIRWRHPRLGLISPAEFIPLAEDSGLIIPIGRWTLATACQQMVEWRRRGVAPPSVSVNVSVRQFNDSALIETVRETLARTGLPATCLDLEITESVMTGDVERAVNTLTTLKAMGVTLSMDDFGTGYSSLNYLKTFPIDTLKIDQTFVRDVGQNPKDTAIVATIVSLARNLGFNVVAEGVETEDQVALLRENNCRLFQGYWVSRPLAVADFTDYLAQAREGAVDAATLDAMGPQSPALLGPAGGVDPGSETD</sequence>
<dbReference type="PANTHER" id="PTHR44757:SF2">
    <property type="entry name" value="BIOFILM ARCHITECTURE MAINTENANCE PROTEIN MBAA"/>
    <property type="match status" value="1"/>
</dbReference>
<evidence type="ECO:0000259" key="2">
    <source>
        <dbReference type="PROSITE" id="PS50112"/>
    </source>
</evidence>
<feature type="domain" description="EAL" evidence="4">
    <location>
        <begin position="572"/>
        <end position="826"/>
    </location>
</feature>
<organism evidence="6 7">
    <name type="scientific">Roseospira visakhapatnamensis</name>
    <dbReference type="NCBI Taxonomy" id="390880"/>
    <lineage>
        <taxon>Bacteria</taxon>
        <taxon>Pseudomonadati</taxon>
        <taxon>Pseudomonadota</taxon>
        <taxon>Alphaproteobacteria</taxon>
        <taxon>Rhodospirillales</taxon>
        <taxon>Rhodospirillaceae</taxon>
        <taxon>Roseospira</taxon>
    </lineage>
</organism>
<evidence type="ECO:0000259" key="3">
    <source>
        <dbReference type="PROSITE" id="PS50113"/>
    </source>
</evidence>
<dbReference type="InterPro" id="IPR001610">
    <property type="entry name" value="PAC"/>
</dbReference>
<protein>
    <submittedName>
        <fullName evidence="6">Diguanylate cyclase (GGDEF)-like protein/PAS domain S-box-containing protein</fullName>
    </submittedName>
</protein>
<dbReference type="Gene3D" id="3.20.20.450">
    <property type="entry name" value="EAL domain"/>
    <property type="match status" value="1"/>
</dbReference>
<dbReference type="FunFam" id="3.30.70.270:FF:000001">
    <property type="entry name" value="Diguanylate cyclase domain protein"/>
    <property type="match status" value="1"/>
</dbReference>
<dbReference type="SMART" id="SM00086">
    <property type="entry name" value="PAC"/>
    <property type="match status" value="2"/>
</dbReference>
<dbReference type="GO" id="GO:0071732">
    <property type="term" value="P:cellular response to nitric oxide"/>
    <property type="evidence" value="ECO:0007669"/>
    <property type="project" value="UniProtKB-ARBA"/>
</dbReference>
<dbReference type="InterPro" id="IPR052155">
    <property type="entry name" value="Biofilm_reg_signaling"/>
</dbReference>
<feature type="domain" description="PAC" evidence="3">
    <location>
        <begin position="346"/>
        <end position="398"/>
    </location>
</feature>
<dbReference type="RefSeq" id="WP_184046295.1">
    <property type="nucleotide sequence ID" value="NZ_JACIGK010000022.1"/>
</dbReference>
<evidence type="ECO:0000313" key="6">
    <source>
        <dbReference type="EMBL" id="MBB4267164.1"/>
    </source>
</evidence>
<name>A0A7W6RFP7_9PROT</name>
<dbReference type="CDD" id="cd01949">
    <property type="entry name" value="GGDEF"/>
    <property type="match status" value="1"/>
</dbReference>
<dbReference type="InterPro" id="IPR029787">
    <property type="entry name" value="Nucleotide_cyclase"/>
</dbReference>
<dbReference type="InterPro" id="IPR043128">
    <property type="entry name" value="Rev_trsase/Diguanyl_cyclase"/>
</dbReference>
<dbReference type="Pfam" id="PF00563">
    <property type="entry name" value="EAL"/>
    <property type="match status" value="1"/>
</dbReference>
<dbReference type="InterPro" id="IPR013767">
    <property type="entry name" value="PAS_fold"/>
</dbReference>
<evidence type="ECO:0000259" key="5">
    <source>
        <dbReference type="PROSITE" id="PS50887"/>
    </source>
</evidence>
<dbReference type="NCBIfam" id="TIGR00254">
    <property type="entry name" value="GGDEF"/>
    <property type="match status" value="1"/>
</dbReference>
<dbReference type="NCBIfam" id="TIGR00229">
    <property type="entry name" value="sensory_box"/>
    <property type="match status" value="2"/>
</dbReference>
<feature type="domain" description="PAC" evidence="3">
    <location>
        <begin position="224"/>
        <end position="276"/>
    </location>
</feature>
<dbReference type="InterPro" id="IPR035919">
    <property type="entry name" value="EAL_sf"/>
</dbReference>
<reference evidence="6 7" key="1">
    <citation type="submission" date="2020-08" db="EMBL/GenBank/DDBJ databases">
        <title>Genome sequencing of Purple Non-Sulfur Bacteria from various extreme environments.</title>
        <authorList>
            <person name="Mayer M."/>
        </authorList>
    </citation>
    <scope>NUCLEOTIDE SEQUENCE [LARGE SCALE GENOMIC DNA]</scope>
    <source>
        <strain evidence="6 7">JA131</strain>
    </source>
</reference>
<proteinExistence type="predicted"/>
<dbReference type="Pfam" id="PF00990">
    <property type="entry name" value="GGDEF"/>
    <property type="match status" value="1"/>
</dbReference>
<dbReference type="InterPro" id="IPR001633">
    <property type="entry name" value="EAL_dom"/>
</dbReference>
<dbReference type="Pfam" id="PF00989">
    <property type="entry name" value="PAS"/>
    <property type="match status" value="1"/>
</dbReference>
<dbReference type="Pfam" id="PF13426">
    <property type="entry name" value="PAS_9"/>
    <property type="match status" value="1"/>
</dbReference>
<dbReference type="PROSITE" id="PS50887">
    <property type="entry name" value="GGDEF"/>
    <property type="match status" value="1"/>
</dbReference>
<dbReference type="AlphaFoldDB" id="A0A7W6RFP7"/>
<dbReference type="SMART" id="SM00052">
    <property type="entry name" value="EAL"/>
    <property type="match status" value="1"/>
</dbReference>
<dbReference type="PROSITE" id="PS50112">
    <property type="entry name" value="PAS"/>
    <property type="match status" value="1"/>
</dbReference>
<dbReference type="CDD" id="cd01948">
    <property type="entry name" value="EAL"/>
    <property type="match status" value="1"/>
</dbReference>
<dbReference type="InterPro" id="IPR000700">
    <property type="entry name" value="PAS-assoc_C"/>
</dbReference>
<accession>A0A7W6RFP7</accession>
<gene>
    <name evidence="6" type="ORF">GGD89_002805</name>
</gene>
<dbReference type="InterPro" id="IPR000160">
    <property type="entry name" value="GGDEF_dom"/>
</dbReference>
<dbReference type="GO" id="GO:0071111">
    <property type="term" value="F:cyclic-guanylate-specific phosphodiesterase activity"/>
    <property type="evidence" value="ECO:0007669"/>
    <property type="project" value="UniProtKB-EC"/>
</dbReference>
<comment type="caution">
    <text evidence="6">The sequence shown here is derived from an EMBL/GenBank/DDBJ whole genome shotgun (WGS) entry which is preliminary data.</text>
</comment>
<dbReference type="SMART" id="SM00267">
    <property type="entry name" value="GGDEF"/>
    <property type="match status" value="1"/>
</dbReference>
<dbReference type="CDD" id="cd00130">
    <property type="entry name" value="PAS"/>
    <property type="match status" value="2"/>
</dbReference>
<comment type="catalytic activity">
    <reaction evidence="1">
        <text>3',3'-c-di-GMP + H2O = 5'-phosphoguanylyl(3'-&gt;5')guanosine + H(+)</text>
        <dbReference type="Rhea" id="RHEA:24902"/>
        <dbReference type="ChEBI" id="CHEBI:15377"/>
        <dbReference type="ChEBI" id="CHEBI:15378"/>
        <dbReference type="ChEBI" id="CHEBI:58754"/>
        <dbReference type="ChEBI" id="CHEBI:58805"/>
        <dbReference type="EC" id="3.1.4.52"/>
    </reaction>
    <physiologicalReaction direction="left-to-right" evidence="1">
        <dbReference type="Rhea" id="RHEA:24903"/>
    </physiologicalReaction>
</comment>
<dbReference type="SUPFAM" id="SSF55785">
    <property type="entry name" value="PYP-like sensor domain (PAS domain)"/>
    <property type="match status" value="3"/>
</dbReference>
<dbReference type="FunFam" id="3.20.20.450:FF:000001">
    <property type="entry name" value="Cyclic di-GMP phosphodiesterase yahA"/>
    <property type="match status" value="1"/>
</dbReference>
<dbReference type="Gene3D" id="3.30.70.270">
    <property type="match status" value="1"/>
</dbReference>
<dbReference type="PROSITE" id="PS50883">
    <property type="entry name" value="EAL"/>
    <property type="match status" value="1"/>
</dbReference>
<dbReference type="SUPFAM" id="SSF141868">
    <property type="entry name" value="EAL domain-like"/>
    <property type="match status" value="1"/>
</dbReference>
<dbReference type="InterPro" id="IPR000014">
    <property type="entry name" value="PAS"/>
</dbReference>
<dbReference type="Gene3D" id="3.30.450.20">
    <property type="entry name" value="PAS domain"/>
    <property type="match status" value="3"/>
</dbReference>
<dbReference type="PROSITE" id="PS50113">
    <property type="entry name" value="PAC"/>
    <property type="match status" value="2"/>
</dbReference>
<dbReference type="PANTHER" id="PTHR44757">
    <property type="entry name" value="DIGUANYLATE CYCLASE DGCP"/>
    <property type="match status" value="1"/>
</dbReference>
<dbReference type="SMART" id="SM00091">
    <property type="entry name" value="PAS"/>
    <property type="match status" value="3"/>
</dbReference>
<dbReference type="EMBL" id="JACIGK010000022">
    <property type="protein sequence ID" value="MBB4267164.1"/>
    <property type="molecule type" value="Genomic_DNA"/>
</dbReference>
<dbReference type="GO" id="GO:0006355">
    <property type="term" value="P:regulation of DNA-templated transcription"/>
    <property type="evidence" value="ECO:0007669"/>
    <property type="project" value="InterPro"/>
</dbReference>
<dbReference type="Pfam" id="PF13188">
    <property type="entry name" value="PAS_8"/>
    <property type="match status" value="1"/>
</dbReference>
<evidence type="ECO:0000259" key="4">
    <source>
        <dbReference type="PROSITE" id="PS50883"/>
    </source>
</evidence>
<evidence type="ECO:0000256" key="1">
    <source>
        <dbReference type="ARBA" id="ARBA00051114"/>
    </source>
</evidence>
<dbReference type="Proteomes" id="UP000554286">
    <property type="component" value="Unassembled WGS sequence"/>
</dbReference>
<dbReference type="InterPro" id="IPR035965">
    <property type="entry name" value="PAS-like_dom_sf"/>
</dbReference>
<evidence type="ECO:0000313" key="7">
    <source>
        <dbReference type="Proteomes" id="UP000554286"/>
    </source>
</evidence>
<keyword evidence="7" id="KW-1185">Reference proteome</keyword>
<feature type="domain" description="GGDEF" evidence="5">
    <location>
        <begin position="430"/>
        <end position="563"/>
    </location>
</feature>
<dbReference type="SUPFAM" id="SSF55073">
    <property type="entry name" value="Nucleotide cyclase"/>
    <property type="match status" value="1"/>
</dbReference>